<dbReference type="FunFam" id="1.10.10.10:FF:000001">
    <property type="entry name" value="LysR family transcriptional regulator"/>
    <property type="match status" value="1"/>
</dbReference>
<name>A0A2M9G7P4_9PROT</name>
<dbReference type="SUPFAM" id="SSF53850">
    <property type="entry name" value="Periplasmic binding protein-like II"/>
    <property type="match status" value="1"/>
</dbReference>
<reference evidence="6 7" key="1">
    <citation type="submission" date="2017-11" db="EMBL/GenBank/DDBJ databases">
        <title>Draft genome sequence of Rhizobiales bacterium SY3-13.</title>
        <authorList>
            <person name="Sun C."/>
        </authorList>
    </citation>
    <scope>NUCLEOTIDE SEQUENCE [LARGE SCALE GENOMIC DNA]</scope>
    <source>
        <strain evidence="6 7">SY3-13</strain>
    </source>
</reference>
<dbReference type="InterPro" id="IPR005119">
    <property type="entry name" value="LysR_subst-bd"/>
</dbReference>
<keyword evidence="7" id="KW-1185">Reference proteome</keyword>
<comment type="similarity">
    <text evidence="1">Belongs to the LysR transcriptional regulatory family.</text>
</comment>
<evidence type="ECO:0000256" key="2">
    <source>
        <dbReference type="ARBA" id="ARBA00023015"/>
    </source>
</evidence>
<evidence type="ECO:0000256" key="3">
    <source>
        <dbReference type="ARBA" id="ARBA00023125"/>
    </source>
</evidence>
<dbReference type="PRINTS" id="PR00039">
    <property type="entry name" value="HTHLYSR"/>
</dbReference>
<dbReference type="GO" id="GO:0005829">
    <property type="term" value="C:cytosol"/>
    <property type="evidence" value="ECO:0007669"/>
    <property type="project" value="TreeGrafter"/>
</dbReference>
<dbReference type="Pfam" id="PF00126">
    <property type="entry name" value="HTH_1"/>
    <property type="match status" value="1"/>
</dbReference>
<dbReference type="InterPro" id="IPR036388">
    <property type="entry name" value="WH-like_DNA-bd_sf"/>
</dbReference>
<proteinExistence type="inferred from homology"/>
<dbReference type="PANTHER" id="PTHR30419">
    <property type="entry name" value="HTH-TYPE TRANSCRIPTIONAL REGULATOR YBHD"/>
    <property type="match status" value="1"/>
</dbReference>
<dbReference type="InterPro" id="IPR050950">
    <property type="entry name" value="HTH-type_LysR_regulators"/>
</dbReference>
<keyword evidence="3" id="KW-0238">DNA-binding</keyword>
<dbReference type="PROSITE" id="PS50931">
    <property type="entry name" value="HTH_LYSR"/>
    <property type="match status" value="1"/>
</dbReference>
<dbReference type="InterPro" id="IPR036390">
    <property type="entry name" value="WH_DNA-bd_sf"/>
</dbReference>
<dbReference type="OrthoDB" id="9815174at2"/>
<dbReference type="GO" id="GO:0003700">
    <property type="term" value="F:DNA-binding transcription factor activity"/>
    <property type="evidence" value="ECO:0007669"/>
    <property type="project" value="InterPro"/>
</dbReference>
<evidence type="ECO:0000259" key="5">
    <source>
        <dbReference type="PROSITE" id="PS50931"/>
    </source>
</evidence>
<dbReference type="Proteomes" id="UP000229498">
    <property type="component" value="Unassembled WGS sequence"/>
</dbReference>
<keyword evidence="2" id="KW-0805">Transcription regulation</keyword>
<dbReference type="GO" id="GO:0003677">
    <property type="term" value="F:DNA binding"/>
    <property type="evidence" value="ECO:0007669"/>
    <property type="project" value="UniProtKB-KW"/>
</dbReference>
<dbReference type="AlphaFoldDB" id="A0A2M9G7P4"/>
<sequence>MLGAVRHAHQFLLYRSPFADRMRVMAIDLRRLRHVVEVARAEGITPAAHTLHITQSALTRSIADVEAEVGVELFQRLPRGVRVTDAGRTFVEKAQRILADADELIASISEMKTLKSGILRMGIAPAAYRNFVGDGIAAFASSHPGIAIEVYHDSVHNLAPRVVVGELDLVIAPLRQLERWSELSVLRIADFHCIMLLRPDHPLASAERVTEADVLSYPAVIPTTMDPMLTDIAQIYARNGLTRFQPRYRVDGFSLVRRLVRATDAYAPIVTLDQEHAYLRREFLVFEDVVRMPSQSLAVAGSGSRGMTPAASGMFEVLRDHFLHTIRE</sequence>
<dbReference type="SUPFAM" id="SSF46785">
    <property type="entry name" value="Winged helix' DNA-binding domain"/>
    <property type="match status" value="1"/>
</dbReference>
<evidence type="ECO:0000313" key="7">
    <source>
        <dbReference type="Proteomes" id="UP000229498"/>
    </source>
</evidence>
<evidence type="ECO:0000256" key="4">
    <source>
        <dbReference type="ARBA" id="ARBA00023163"/>
    </source>
</evidence>
<dbReference type="InterPro" id="IPR000847">
    <property type="entry name" value="LysR_HTH_N"/>
</dbReference>
<evidence type="ECO:0000313" key="6">
    <source>
        <dbReference type="EMBL" id="PJK31725.1"/>
    </source>
</evidence>
<accession>A0A2M9G7P4</accession>
<comment type="caution">
    <text evidence="6">The sequence shown here is derived from an EMBL/GenBank/DDBJ whole genome shotgun (WGS) entry which is preliminary data.</text>
</comment>
<dbReference type="Pfam" id="PF03466">
    <property type="entry name" value="LysR_substrate"/>
    <property type="match status" value="1"/>
</dbReference>
<dbReference type="CDD" id="cd05466">
    <property type="entry name" value="PBP2_LTTR_substrate"/>
    <property type="match status" value="1"/>
</dbReference>
<organism evidence="6 7">
    <name type="scientific">Minwuia thermotolerans</name>
    <dbReference type="NCBI Taxonomy" id="2056226"/>
    <lineage>
        <taxon>Bacteria</taxon>
        <taxon>Pseudomonadati</taxon>
        <taxon>Pseudomonadota</taxon>
        <taxon>Alphaproteobacteria</taxon>
        <taxon>Minwuiales</taxon>
        <taxon>Minwuiaceae</taxon>
        <taxon>Minwuia</taxon>
    </lineage>
</organism>
<gene>
    <name evidence="6" type="ORF">CVT23_00070</name>
</gene>
<dbReference type="Gene3D" id="3.40.190.290">
    <property type="match status" value="1"/>
</dbReference>
<dbReference type="Gene3D" id="1.10.10.10">
    <property type="entry name" value="Winged helix-like DNA-binding domain superfamily/Winged helix DNA-binding domain"/>
    <property type="match status" value="1"/>
</dbReference>
<evidence type="ECO:0000256" key="1">
    <source>
        <dbReference type="ARBA" id="ARBA00009437"/>
    </source>
</evidence>
<feature type="domain" description="HTH lysR-type" evidence="5">
    <location>
        <begin position="27"/>
        <end position="84"/>
    </location>
</feature>
<keyword evidence="4" id="KW-0804">Transcription</keyword>
<protein>
    <recommendedName>
        <fullName evidence="5">HTH lysR-type domain-containing protein</fullName>
    </recommendedName>
</protein>
<dbReference type="EMBL" id="PHIG01000002">
    <property type="protein sequence ID" value="PJK31725.1"/>
    <property type="molecule type" value="Genomic_DNA"/>
</dbReference>
<dbReference type="PANTHER" id="PTHR30419:SF8">
    <property type="entry name" value="NITROGEN ASSIMILATION TRANSCRIPTIONAL ACTIVATOR-RELATED"/>
    <property type="match status" value="1"/>
</dbReference>